<dbReference type="GO" id="GO:0007076">
    <property type="term" value="P:mitotic chromosome condensation"/>
    <property type="evidence" value="ECO:0007669"/>
    <property type="project" value="InterPro"/>
</dbReference>
<dbReference type="GO" id="GO:0051301">
    <property type="term" value="P:cell division"/>
    <property type="evidence" value="ECO:0007669"/>
    <property type="project" value="UniProtKB-KW"/>
</dbReference>
<name>A0A195C9T2_9HYME</name>
<dbReference type="GO" id="GO:0005737">
    <property type="term" value="C:cytoplasm"/>
    <property type="evidence" value="ECO:0007669"/>
    <property type="project" value="TreeGrafter"/>
</dbReference>
<dbReference type="PROSITE" id="PS50151">
    <property type="entry name" value="UVR"/>
    <property type="match status" value="1"/>
</dbReference>
<comment type="similarity">
    <text evidence="2">Belongs to the CND3 (condensin subunit 3) family.</text>
</comment>
<dbReference type="InterPro" id="IPR025977">
    <property type="entry name" value="Cnd3_C"/>
</dbReference>
<dbReference type="InterPro" id="IPR016024">
    <property type="entry name" value="ARM-type_fold"/>
</dbReference>
<keyword evidence="7" id="KW-0131">Cell cycle</keyword>
<organism evidence="10 11">
    <name type="scientific">Cyphomyrmex costatus</name>
    <dbReference type="NCBI Taxonomy" id="456900"/>
    <lineage>
        <taxon>Eukaryota</taxon>
        <taxon>Metazoa</taxon>
        <taxon>Ecdysozoa</taxon>
        <taxon>Arthropoda</taxon>
        <taxon>Hexapoda</taxon>
        <taxon>Insecta</taxon>
        <taxon>Pterygota</taxon>
        <taxon>Neoptera</taxon>
        <taxon>Endopterygota</taxon>
        <taxon>Hymenoptera</taxon>
        <taxon>Apocrita</taxon>
        <taxon>Aculeata</taxon>
        <taxon>Formicoidea</taxon>
        <taxon>Formicidae</taxon>
        <taxon>Myrmicinae</taxon>
        <taxon>Cyphomyrmex</taxon>
    </lineage>
</organism>
<dbReference type="InterPro" id="IPR027165">
    <property type="entry name" value="CND3"/>
</dbReference>
<proteinExistence type="inferred from homology"/>
<keyword evidence="11" id="KW-1185">Reference proteome</keyword>
<keyword evidence="3" id="KW-0158">Chromosome</keyword>
<evidence type="ECO:0000256" key="6">
    <source>
        <dbReference type="ARBA" id="ARBA00023067"/>
    </source>
</evidence>
<keyword evidence="4" id="KW-0132">Cell division</keyword>
<evidence type="ECO:0000256" key="5">
    <source>
        <dbReference type="ARBA" id="ARBA00022776"/>
    </source>
</evidence>
<dbReference type="InterPro" id="IPR011989">
    <property type="entry name" value="ARM-like"/>
</dbReference>
<accession>A0A195C9T2</accession>
<comment type="subcellular location">
    <subcellularLocation>
        <location evidence="1">Chromosome</location>
    </subcellularLocation>
</comment>
<keyword evidence="8" id="KW-0175">Coiled coil</keyword>
<dbReference type="STRING" id="456900.A0A195C9T2"/>
<gene>
    <name evidence="10" type="ORF">ALC62_11914</name>
</gene>
<dbReference type="PANTHER" id="PTHR14418">
    <property type="entry name" value="CONDENSIN COMPLEX SUBUNIT 3-RELATED"/>
    <property type="match status" value="1"/>
</dbReference>
<feature type="domain" description="UVR" evidence="9">
    <location>
        <begin position="485"/>
        <end position="520"/>
    </location>
</feature>
<dbReference type="EMBL" id="KQ978068">
    <property type="protein sequence ID" value="KYM97619.1"/>
    <property type="molecule type" value="Genomic_DNA"/>
</dbReference>
<dbReference type="Pfam" id="PF12719">
    <property type="entry name" value="Cnd3"/>
    <property type="match status" value="1"/>
</dbReference>
<reference evidence="10 11" key="1">
    <citation type="submission" date="2016-03" db="EMBL/GenBank/DDBJ databases">
        <title>Cyphomyrmex costatus WGS genome.</title>
        <authorList>
            <person name="Nygaard S."/>
            <person name="Hu H."/>
            <person name="Boomsma J."/>
            <person name="Zhang G."/>
        </authorList>
    </citation>
    <scope>NUCLEOTIDE SEQUENCE [LARGE SCALE GENOMIC DNA]</scope>
    <source>
        <strain evidence="10">MS0001</strain>
        <tissue evidence="10">Whole body</tissue>
    </source>
</reference>
<evidence type="ECO:0000256" key="4">
    <source>
        <dbReference type="ARBA" id="ARBA00022618"/>
    </source>
</evidence>
<dbReference type="KEGG" id="ccoa:108778393"/>
<dbReference type="Proteomes" id="UP000078542">
    <property type="component" value="Unassembled WGS sequence"/>
</dbReference>
<dbReference type="GO" id="GO:0000793">
    <property type="term" value="C:condensed chromosome"/>
    <property type="evidence" value="ECO:0007669"/>
    <property type="project" value="TreeGrafter"/>
</dbReference>
<dbReference type="PANTHER" id="PTHR14418:SF5">
    <property type="entry name" value="CONDENSIN COMPLEX SUBUNIT 3"/>
    <property type="match status" value="1"/>
</dbReference>
<evidence type="ECO:0000256" key="3">
    <source>
        <dbReference type="ARBA" id="ARBA00022454"/>
    </source>
</evidence>
<sequence length="912" mass="105261">MASAIKENMISIFYKVQFNKTDHPQYMKKLTKLYEKTDLDTFWEHFVWCLKVPLSKSQQQPNVVNTLEFCAKFCMSFYPSSDNESTESISPFLSKLFHFLLSSHNVKDKGVRFRICHFLNMLLNSMGDNAFIDDNLCDQITVSMMERLLDKSPKVRAQAVFALYRLQDPSDEQCPVIKMYLFHVSRDPSTEVRKAILATMGKNQKTLQAAFMRTRDIDDSVRKKAYEFISKVTVRSLTIEQRERLLKDGLKDRSEHVRTCVNNVLLPAWLRYFKGEYMSLIHALDAGIGTESATLALQVLFQNADLNTLLEQMPIDKNTKLIPLTSLTNENVLYWKCIIQHLHHLSSTEELELIIPELSEFCKYIRNFVAFISSQSHETWETESHKFILLQLFEISTMYDLSDEVGRKNLNEVIIDTLMSDYCSTKIIECLVSHLTKVVPDPSNLLNAVANIISEIRLPLKENVVSQQITADQQHENNMQKTKLKVEVMELEEELYQAIKEQNFLQADSLKEKINTLKEEINRLCNTPETVTTEENLREKNDTATMVKCLDILYVAMQSIRVLTPTLRSLMCLVLNSLDHPHDSVHVLALKTLCVYCILDKELAKKHIMIFFYQFSLEQENQDMWVISLKAIFDLLLVYGLEYFDIVPSLDNNSVHNKSEKTRSLYTHEDSIHEDISISKRTEIEEGPCNFIKILTGLLTNANQDLRTIAAEGLCKLLLNQRINSSSLLSRLIIMCFNPVNVDDIYLRQCLSAFFDCFIGRVPDAQEMLESAYLPTLQVLCNAPDFSPLQEINAYHVSRFILGLTRRGCQKSSGQTFYTHNNLAFAILAEILNPESKIDQEILIRSLTDLCIQLQDDNLSKQNLQKAIKNVTKMVMNYDKRLLKYIQQFKQKLEMPSEETEIDMEDDSDTES</sequence>
<evidence type="ECO:0000256" key="7">
    <source>
        <dbReference type="ARBA" id="ARBA00023306"/>
    </source>
</evidence>
<dbReference type="SUPFAM" id="SSF48371">
    <property type="entry name" value="ARM repeat"/>
    <property type="match status" value="1"/>
</dbReference>
<dbReference type="OrthoDB" id="27187at2759"/>
<keyword evidence="5" id="KW-0498">Mitosis</keyword>
<evidence type="ECO:0000313" key="11">
    <source>
        <dbReference type="Proteomes" id="UP000078542"/>
    </source>
</evidence>
<dbReference type="AlphaFoldDB" id="A0A195C9T2"/>
<dbReference type="Gene3D" id="1.25.10.10">
    <property type="entry name" value="Leucine-rich Repeat Variant"/>
    <property type="match status" value="1"/>
</dbReference>
<keyword evidence="6" id="KW-0226">DNA condensation</keyword>
<evidence type="ECO:0000256" key="1">
    <source>
        <dbReference type="ARBA" id="ARBA00004286"/>
    </source>
</evidence>
<dbReference type="GO" id="GO:0000796">
    <property type="term" value="C:condensin complex"/>
    <property type="evidence" value="ECO:0007669"/>
    <property type="project" value="InterPro"/>
</dbReference>
<feature type="coiled-coil region" evidence="8">
    <location>
        <begin position="481"/>
        <end position="527"/>
    </location>
</feature>
<evidence type="ECO:0000313" key="10">
    <source>
        <dbReference type="EMBL" id="KYM97619.1"/>
    </source>
</evidence>
<evidence type="ECO:0000256" key="2">
    <source>
        <dbReference type="ARBA" id="ARBA00006533"/>
    </source>
</evidence>
<evidence type="ECO:0000259" key="9">
    <source>
        <dbReference type="PROSITE" id="PS50151"/>
    </source>
</evidence>
<dbReference type="InterPro" id="IPR001943">
    <property type="entry name" value="UVR_dom"/>
</dbReference>
<evidence type="ECO:0000256" key="8">
    <source>
        <dbReference type="SAM" id="Coils"/>
    </source>
</evidence>
<protein>
    <submittedName>
        <fullName evidence="10">Condensin complex subunit 3</fullName>
    </submittedName>
</protein>